<gene>
    <name evidence="2" type="ORF">LH440_04575</name>
</gene>
<accession>A0ABD4SRG8</accession>
<comment type="caution">
    <text evidence="2">The sequence shown here is derived from an EMBL/GenBank/DDBJ whole genome shotgun (WGS) entry which is preliminary data.</text>
</comment>
<evidence type="ECO:0000256" key="1">
    <source>
        <dbReference type="SAM" id="MobiDB-lite"/>
    </source>
</evidence>
<name>A0ABD4SRG8_9NEIS</name>
<dbReference type="RefSeq" id="WP_239893651.1">
    <property type="nucleotide sequence ID" value="NZ_JAJAXM010000005.1"/>
</dbReference>
<evidence type="ECO:0000313" key="2">
    <source>
        <dbReference type="EMBL" id="MCG9025184.1"/>
    </source>
</evidence>
<dbReference type="AlphaFoldDB" id="A0ABD4SRG8"/>
<feature type="compositionally biased region" description="Basic residues" evidence="1">
    <location>
        <begin position="64"/>
        <end position="74"/>
    </location>
</feature>
<proteinExistence type="predicted"/>
<sequence length="74" mass="8233">MGLLSSGAIARIRSRVAGKDCDKKKSSDPDLQKKREQDRERQARYRDKQGGRNCSYGSGGGTTSKKKTTKKKGW</sequence>
<dbReference type="EMBL" id="JAJAXM010000005">
    <property type="protein sequence ID" value="MCG9025184.1"/>
    <property type="molecule type" value="Genomic_DNA"/>
</dbReference>
<reference evidence="2 3" key="1">
    <citation type="submission" date="2021-10" db="EMBL/GenBank/DDBJ databases">
        <title>Whole-genome sequencing analysis of Laribacter hongkongensis: virulence gene profiles, carbohydrate-active enzyme prediction, and antimicrobial resistance characterization.</title>
        <authorList>
            <person name="Yuan P."/>
            <person name="Zhan Y."/>
            <person name="Chen D."/>
        </authorList>
    </citation>
    <scope>NUCLEOTIDE SEQUENCE [LARGE SCALE GENOMIC DNA]</scope>
    <source>
        <strain evidence="2 3">W67</strain>
    </source>
</reference>
<feature type="compositionally biased region" description="Basic and acidic residues" evidence="1">
    <location>
        <begin position="17"/>
        <end position="50"/>
    </location>
</feature>
<protein>
    <submittedName>
        <fullName evidence="2">Uncharacterized protein</fullName>
    </submittedName>
</protein>
<feature type="region of interest" description="Disordered" evidence="1">
    <location>
        <begin position="15"/>
        <end position="74"/>
    </location>
</feature>
<organism evidence="2 3">
    <name type="scientific">Laribacter hongkongensis</name>
    <dbReference type="NCBI Taxonomy" id="168471"/>
    <lineage>
        <taxon>Bacteria</taxon>
        <taxon>Pseudomonadati</taxon>
        <taxon>Pseudomonadota</taxon>
        <taxon>Betaproteobacteria</taxon>
        <taxon>Neisseriales</taxon>
        <taxon>Aquaspirillaceae</taxon>
        <taxon>Laribacter</taxon>
    </lineage>
</organism>
<evidence type="ECO:0000313" key="3">
    <source>
        <dbReference type="Proteomes" id="UP001200247"/>
    </source>
</evidence>
<dbReference type="Proteomes" id="UP001200247">
    <property type="component" value="Unassembled WGS sequence"/>
</dbReference>